<dbReference type="Proteomes" id="UP000198914">
    <property type="component" value="Unassembled WGS sequence"/>
</dbReference>
<proteinExistence type="predicted"/>
<accession>A0A1H3RNY8</accession>
<evidence type="ECO:0000256" key="1">
    <source>
        <dbReference type="PIRSR" id="PIRSR613078-2"/>
    </source>
</evidence>
<dbReference type="InterPro" id="IPR013078">
    <property type="entry name" value="His_Pase_superF_clade-1"/>
</dbReference>
<dbReference type="STRING" id="1244108.SAMN05444004_10927"/>
<dbReference type="OrthoDB" id="9810154at2"/>
<dbReference type="RefSeq" id="WP_092645876.1">
    <property type="nucleotide sequence ID" value="NZ_FNPX01000009.1"/>
</dbReference>
<evidence type="ECO:0000313" key="3">
    <source>
        <dbReference type="Proteomes" id="UP000198914"/>
    </source>
</evidence>
<feature type="binding site" evidence="1">
    <location>
        <position position="57"/>
    </location>
    <ligand>
        <name>substrate</name>
    </ligand>
</feature>
<dbReference type="Pfam" id="PF00300">
    <property type="entry name" value="His_Phos_1"/>
    <property type="match status" value="1"/>
</dbReference>
<dbReference type="AlphaFoldDB" id="A0A1H3RNY8"/>
<dbReference type="InterPro" id="IPR029033">
    <property type="entry name" value="His_PPase_superfam"/>
</dbReference>
<dbReference type="SUPFAM" id="SSF53254">
    <property type="entry name" value="Phosphoglycerate mutase-like"/>
    <property type="match status" value="1"/>
</dbReference>
<dbReference type="Gene3D" id="3.40.50.1240">
    <property type="entry name" value="Phosphoglycerate mutase-like"/>
    <property type="match status" value="1"/>
</dbReference>
<dbReference type="CDD" id="cd07067">
    <property type="entry name" value="HP_PGM_like"/>
    <property type="match status" value="1"/>
</dbReference>
<dbReference type="SMART" id="SM00855">
    <property type="entry name" value="PGAM"/>
    <property type="match status" value="1"/>
</dbReference>
<dbReference type="PANTHER" id="PTHR47623">
    <property type="entry name" value="OS09G0287300 PROTEIN"/>
    <property type="match status" value="1"/>
</dbReference>
<dbReference type="EMBL" id="FNPX01000009">
    <property type="protein sequence ID" value="SDZ26948.1"/>
    <property type="molecule type" value="Genomic_DNA"/>
</dbReference>
<protein>
    <submittedName>
        <fullName evidence="2">Phosphohistidine phosphatase</fullName>
    </submittedName>
</protein>
<name>A0A1H3RNY8_9RHOB</name>
<gene>
    <name evidence="2" type="ORF">SAMN05444004_10927</name>
</gene>
<reference evidence="3" key="1">
    <citation type="submission" date="2016-10" db="EMBL/GenBank/DDBJ databases">
        <authorList>
            <person name="Varghese N."/>
            <person name="Submissions S."/>
        </authorList>
    </citation>
    <scope>NUCLEOTIDE SEQUENCE [LARGE SCALE GENOMIC DNA]</scope>
    <source>
        <strain evidence="3">DSM 100420</strain>
    </source>
</reference>
<evidence type="ECO:0000313" key="2">
    <source>
        <dbReference type="EMBL" id="SDZ26948.1"/>
    </source>
</evidence>
<organism evidence="2 3">
    <name type="scientific">Jannaschia faecimaris</name>
    <dbReference type="NCBI Taxonomy" id="1244108"/>
    <lineage>
        <taxon>Bacteria</taxon>
        <taxon>Pseudomonadati</taxon>
        <taxon>Pseudomonadota</taxon>
        <taxon>Alphaproteobacteria</taxon>
        <taxon>Rhodobacterales</taxon>
        <taxon>Roseobacteraceae</taxon>
        <taxon>Jannaschia</taxon>
    </lineage>
</organism>
<sequence length="155" mass="17166">MKLILLRHTKSDWTDPEQEDHDRPLNNRGRAAAATMGQWLISRKYLPDLVLCSDSARTRETYQALALPDTAVEYRPDLYLAEAEAILALARAQTAECVLIVAHNPGIAAAARQAVATLPIHPEFSHFPTGACLVADIIDDRPGRLLDFTVPRDLQ</sequence>
<keyword evidence="3" id="KW-1185">Reference proteome</keyword>
<dbReference type="PANTHER" id="PTHR47623:SF1">
    <property type="entry name" value="OS09G0287300 PROTEIN"/>
    <property type="match status" value="1"/>
</dbReference>